<gene>
    <name evidence="2" type="ORF">SAMN06273570_2588</name>
</gene>
<sequence length="122" mass="13375">MNKTIRFMVMLLALPLAGCAYSPKQVDASRPLVNKSDVTHLQAMPENLQQSLNTLPQGAALSANGATFTLGQRYVSALGQDCVELLVNSNRNQSQRTACKSADRWYLIPQLEQASVRNLIAE</sequence>
<dbReference type="EMBL" id="OCMY01000001">
    <property type="protein sequence ID" value="SOD38197.1"/>
    <property type="molecule type" value="Genomic_DNA"/>
</dbReference>
<organism evidence="2 3">
    <name type="scientific">Candidatus Pantoea floridensis</name>
    <dbReference type="NCBI Taxonomy" id="1938870"/>
    <lineage>
        <taxon>Bacteria</taxon>
        <taxon>Pseudomonadati</taxon>
        <taxon>Pseudomonadota</taxon>
        <taxon>Gammaproteobacteria</taxon>
        <taxon>Enterobacterales</taxon>
        <taxon>Erwiniaceae</taxon>
        <taxon>Pantoea</taxon>
    </lineage>
</organism>
<feature type="chain" id="PRO_5012786840" description="Common-antigen outer membrane protein" evidence="1">
    <location>
        <begin position="21"/>
        <end position="122"/>
    </location>
</feature>
<keyword evidence="1" id="KW-0732">Signal</keyword>
<accession>A0A286BVL7</accession>
<evidence type="ECO:0008006" key="4">
    <source>
        <dbReference type="Google" id="ProtNLM"/>
    </source>
</evidence>
<dbReference type="RefSeq" id="WP_097096128.1">
    <property type="nucleotide sequence ID" value="NZ_OCMY01000001.1"/>
</dbReference>
<evidence type="ECO:0000313" key="2">
    <source>
        <dbReference type="EMBL" id="SOD38197.1"/>
    </source>
</evidence>
<keyword evidence="3" id="KW-1185">Reference proteome</keyword>
<feature type="signal peptide" evidence="1">
    <location>
        <begin position="1"/>
        <end position="20"/>
    </location>
</feature>
<evidence type="ECO:0000256" key="1">
    <source>
        <dbReference type="SAM" id="SignalP"/>
    </source>
</evidence>
<proteinExistence type="predicted"/>
<dbReference type="OrthoDB" id="5588493at2"/>
<dbReference type="AlphaFoldDB" id="A0A286BVL7"/>
<protein>
    <recommendedName>
        <fullName evidence="4">Common-antigen outer membrane protein</fullName>
    </recommendedName>
</protein>
<evidence type="ECO:0000313" key="3">
    <source>
        <dbReference type="Proteomes" id="UP000219271"/>
    </source>
</evidence>
<dbReference type="Proteomes" id="UP000219271">
    <property type="component" value="Unassembled WGS sequence"/>
</dbReference>
<reference evidence="3" key="1">
    <citation type="submission" date="2017-09" db="EMBL/GenBank/DDBJ databases">
        <authorList>
            <person name="Varghese N."/>
            <person name="Submissions S."/>
        </authorList>
    </citation>
    <scope>NUCLEOTIDE SEQUENCE [LARGE SCALE GENOMIC DNA]</scope>
    <source>
        <strain evidence="3">JKS000234</strain>
    </source>
</reference>
<name>A0A286BVL7_9GAMM</name>